<dbReference type="AlphaFoldDB" id="A0A3E3K028"/>
<evidence type="ECO:0000313" key="2">
    <source>
        <dbReference type="EMBL" id="RGE85670.1"/>
    </source>
</evidence>
<dbReference type="GO" id="GO:0016853">
    <property type="term" value="F:isomerase activity"/>
    <property type="evidence" value="ECO:0007669"/>
    <property type="project" value="UniProtKB-KW"/>
</dbReference>
<name>A0A3E3K028_9FIRM</name>
<dbReference type="Gene3D" id="3.20.20.150">
    <property type="entry name" value="Divalent-metal-dependent TIM barrel enzymes"/>
    <property type="match status" value="1"/>
</dbReference>
<proteinExistence type="predicted"/>
<gene>
    <name evidence="2" type="ORF">DW016_11805</name>
</gene>
<keyword evidence="2" id="KW-0413">Isomerase</keyword>
<reference evidence="2 3" key="1">
    <citation type="submission" date="2018-08" db="EMBL/GenBank/DDBJ databases">
        <title>A genome reference for cultivated species of the human gut microbiota.</title>
        <authorList>
            <person name="Zou Y."/>
            <person name="Xue W."/>
            <person name="Luo G."/>
        </authorList>
    </citation>
    <scope>NUCLEOTIDE SEQUENCE [LARGE SCALE GENOMIC DNA]</scope>
    <source>
        <strain evidence="2 3">AF37-2AT</strain>
    </source>
</reference>
<dbReference type="OrthoDB" id="9801960at2"/>
<organism evidence="2 3">
    <name type="scientific">Sellimonas intestinalis</name>
    <dbReference type="NCBI Taxonomy" id="1653434"/>
    <lineage>
        <taxon>Bacteria</taxon>
        <taxon>Bacillati</taxon>
        <taxon>Bacillota</taxon>
        <taxon>Clostridia</taxon>
        <taxon>Lachnospirales</taxon>
        <taxon>Lachnospiraceae</taxon>
        <taxon>Sellimonas</taxon>
    </lineage>
</organism>
<comment type="caution">
    <text evidence="2">The sequence shown here is derived from an EMBL/GenBank/DDBJ whole genome shotgun (WGS) entry which is preliminary data.</text>
</comment>
<keyword evidence="3" id="KW-1185">Reference proteome</keyword>
<feature type="domain" description="Xylose isomerase-like TIM barrel" evidence="1">
    <location>
        <begin position="23"/>
        <end position="230"/>
    </location>
</feature>
<protein>
    <submittedName>
        <fullName evidence="2">Sugar phosphate isomerase/epimerase</fullName>
    </submittedName>
</protein>
<evidence type="ECO:0000259" key="1">
    <source>
        <dbReference type="Pfam" id="PF01261"/>
    </source>
</evidence>
<dbReference type="InterPro" id="IPR036237">
    <property type="entry name" value="Xyl_isomerase-like_sf"/>
</dbReference>
<accession>A0A3E3K028</accession>
<dbReference type="PANTHER" id="PTHR12110">
    <property type="entry name" value="HYDROXYPYRUVATE ISOMERASE"/>
    <property type="match status" value="1"/>
</dbReference>
<dbReference type="Pfam" id="PF01261">
    <property type="entry name" value="AP_endonuc_2"/>
    <property type="match status" value="1"/>
</dbReference>
<dbReference type="Proteomes" id="UP000261080">
    <property type="component" value="Unassembled WGS sequence"/>
</dbReference>
<dbReference type="InterPro" id="IPR050312">
    <property type="entry name" value="IolE/XylAMocC-like"/>
</dbReference>
<dbReference type="EMBL" id="QVLX01000007">
    <property type="protein sequence ID" value="RGE85670.1"/>
    <property type="molecule type" value="Genomic_DNA"/>
</dbReference>
<dbReference type="SUPFAM" id="SSF51658">
    <property type="entry name" value="Xylose isomerase-like"/>
    <property type="match status" value="1"/>
</dbReference>
<sequence length="260" mass="30153">MVGIYDCFGYGGSFDLPFEERYRLIKRAGFDCVMLWWSDKFGRGSGYQEDVRLAKKAGLEIDNMHTPVHEQNCLSLDNLNGESVYETYWHCVKDCVAFNIPTMVIHLPADNYPINKLGLKRLEKIIHKAEDNKVQIAFENLENIDNLDMVLNTFQSSYVGFCYDSCHHQNYAPDIDLLNKYGNQLMALHLHDNGGKYNQHQLPFDGNIDWRGMMKKITFTGYQGATTLEPMNWDYEDLSIQEFLNCAYQKAKQLNDMRVN</sequence>
<evidence type="ECO:0000313" key="3">
    <source>
        <dbReference type="Proteomes" id="UP000261080"/>
    </source>
</evidence>
<dbReference type="RefSeq" id="WP_048622207.1">
    <property type="nucleotide sequence ID" value="NZ_BAABYU010000001.1"/>
</dbReference>
<dbReference type="InterPro" id="IPR013022">
    <property type="entry name" value="Xyl_isomerase-like_TIM-brl"/>
</dbReference>